<feature type="active site" evidence="3">
    <location>
        <position position="171"/>
    </location>
</feature>
<dbReference type="InterPro" id="IPR008927">
    <property type="entry name" value="6-PGluconate_DH-like_C_sf"/>
</dbReference>
<dbReference type="Gene3D" id="1.10.1040.10">
    <property type="entry name" value="N-(1-d-carboxylethyl)-l-norvaline Dehydrogenase, domain 2"/>
    <property type="match status" value="1"/>
</dbReference>
<feature type="domain" description="3-hydroxyisobutyrate dehydrogenase-like NAD-binding" evidence="5">
    <location>
        <begin position="165"/>
        <end position="285"/>
    </location>
</feature>
<comment type="caution">
    <text evidence="6">The sequence shown here is derived from an EMBL/GenBank/DDBJ whole genome shotgun (WGS) entry which is preliminary data.</text>
</comment>
<keyword evidence="2" id="KW-0520">NAD</keyword>
<dbReference type="Gene3D" id="3.40.50.720">
    <property type="entry name" value="NAD(P)-binding Rossmann-like Domain"/>
    <property type="match status" value="1"/>
</dbReference>
<dbReference type="PANTHER" id="PTHR43580">
    <property type="entry name" value="OXIDOREDUCTASE GLYR1-RELATED"/>
    <property type="match status" value="1"/>
</dbReference>
<name>A0A7Y8K6I3_9PSED</name>
<dbReference type="Pfam" id="PF03446">
    <property type="entry name" value="NAD_binding_2"/>
    <property type="match status" value="1"/>
</dbReference>
<gene>
    <name evidence="6" type="ORF">HX828_19565</name>
</gene>
<dbReference type="InterPro" id="IPR036291">
    <property type="entry name" value="NAD(P)-bd_dom_sf"/>
</dbReference>
<evidence type="ECO:0000259" key="5">
    <source>
        <dbReference type="Pfam" id="PF14833"/>
    </source>
</evidence>
<dbReference type="InterPro" id="IPR013328">
    <property type="entry name" value="6PGD_dom2"/>
</dbReference>
<accession>A0A7Y8K6I3</accession>
<dbReference type="RefSeq" id="WP_177115125.1">
    <property type="nucleotide sequence ID" value="NZ_JACARF010000023.1"/>
</dbReference>
<dbReference type="SUPFAM" id="SSF51735">
    <property type="entry name" value="NAD(P)-binding Rossmann-fold domains"/>
    <property type="match status" value="1"/>
</dbReference>
<dbReference type="InterPro" id="IPR015815">
    <property type="entry name" value="HIBADH-related"/>
</dbReference>
<feature type="domain" description="6-phosphogluconate dehydrogenase NADP-binding" evidence="4">
    <location>
        <begin position="5"/>
        <end position="155"/>
    </location>
</feature>
<evidence type="ECO:0000259" key="4">
    <source>
        <dbReference type="Pfam" id="PF03446"/>
    </source>
</evidence>
<dbReference type="GO" id="GO:0050661">
    <property type="term" value="F:NADP binding"/>
    <property type="evidence" value="ECO:0007669"/>
    <property type="project" value="InterPro"/>
</dbReference>
<dbReference type="SUPFAM" id="SSF48179">
    <property type="entry name" value="6-phosphogluconate dehydrogenase C-terminal domain-like"/>
    <property type="match status" value="1"/>
</dbReference>
<dbReference type="InterPro" id="IPR051265">
    <property type="entry name" value="HIBADH-related_NP60_sf"/>
</dbReference>
<dbReference type="InterPro" id="IPR029154">
    <property type="entry name" value="HIBADH-like_NADP-bd"/>
</dbReference>
<dbReference type="PANTHER" id="PTHR43580:SF2">
    <property type="entry name" value="CYTOKINE-LIKE NUCLEAR FACTOR N-PAC"/>
    <property type="match status" value="1"/>
</dbReference>
<evidence type="ECO:0000313" key="7">
    <source>
        <dbReference type="Proteomes" id="UP000537188"/>
    </source>
</evidence>
<dbReference type="EMBL" id="JACARF010000023">
    <property type="protein sequence ID" value="NWE77771.1"/>
    <property type="molecule type" value="Genomic_DNA"/>
</dbReference>
<sequence>MPNFTVGMVGIGQLGLPIATKLINAGFRVVGYRRTDRAAFVALGGVALNTPAEVAEQADFILMCLPNESAQLEVMEGSAGLLSALTSSHTLIEMGTYDRNFKLNLQRRIHQTTAQVLESEVSGSPPMVAQGKAALLLGGSEELIDSCRHVLNAISLIQIRIGDFGSAVTMKLIANYLVTIHTLAAAEAMNLGIRAGYAPQKIFDVISQGAGASTMFSVRGPLMVSRNYSPAPGPFCTLEKYIHMSADLAENLGCATPLFTAARPYFERAIQEGRGLQDIAAVLELIDADSKPHVVRNIYHAN</sequence>
<evidence type="ECO:0000256" key="3">
    <source>
        <dbReference type="PIRSR" id="PIRSR000103-1"/>
    </source>
</evidence>
<proteinExistence type="predicted"/>
<reference evidence="6 7" key="1">
    <citation type="submission" date="2020-04" db="EMBL/GenBank/DDBJ databases">
        <title>Molecular characterization of pseudomonads from Agaricus bisporus reveal novel blotch 2 pathogens in Western Europe.</title>
        <authorList>
            <person name="Taparia T."/>
            <person name="Krijger M."/>
            <person name="Haynes E."/>
            <person name="Elpinstone J.G."/>
            <person name="Noble R."/>
            <person name="Van Der Wolf J."/>
        </authorList>
    </citation>
    <scope>NUCLEOTIDE SEQUENCE [LARGE SCALE GENOMIC DNA]</scope>
    <source>
        <strain evidence="6 7">IPO3781</strain>
    </source>
</reference>
<evidence type="ECO:0000256" key="1">
    <source>
        <dbReference type="ARBA" id="ARBA00023002"/>
    </source>
</evidence>
<keyword evidence="1" id="KW-0560">Oxidoreductase</keyword>
<organism evidence="6 7">
    <name type="scientific">Pseudomonas yamanorum</name>
    <dbReference type="NCBI Taxonomy" id="515393"/>
    <lineage>
        <taxon>Bacteria</taxon>
        <taxon>Pseudomonadati</taxon>
        <taxon>Pseudomonadota</taxon>
        <taxon>Gammaproteobacteria</taxon>
        <taxon>Pseudomonadales</taxon>
        <taxon>Pseudomonadaceae</taxon>
        <taxon>Pseudomonas</taxon>
    </lineage>
</organism>
<dbReference type="GO" id="GO:0051287">
    <property type="term" value="F:NAD binding"/>
    <property type="evidence" value="ECO:0007669"/>
    <property type="project" value="InterPro"/>
</dbReference>
<evidence type="ECO:0000313" key="6">
    <source>
        <dbReference type="EMBL" id="NWE77771.1"/>
    </source>
</evidence>
<dbReference type="InterPro" id="IPR006115">
    <property type="entry name" value="6PGDH_NADP-bd"/>
</dbReference>
<dbReference type="AlphaFoldDB" id="A0A7Y8K6I3"/>
<dbReference type="GO" id="GO:0016491">
    <property type="term" value="F:oxidoreductase activity"/>
    <property type="evidence" value="ECO:0007669"/>
    <property type="project" value="UniProtKB-KW"/>
</dbReference>
<dbReference type="PIRSF" id="PIRSF000103">
    <property type="entry name" value="HIBADH"/>
    <property type="match status" value="1"/>
</dbReference>
<dbReference type="Proteomes" id="UP000537188">
    <property type="component" value="Unassembled WGS sequence"/>
</dbReference>
<protein>
    <submittedName>
        <fullName evidence="6">NAD(P)-dependent oxidoreductase</fullName>
    </submittedName>
</protein>
<dbReference type="Pfam" id="PF14833">
    <property type="entry name" value="NAD_binding_11"/>
    <property type="match status" value="1"/>
</dbReference>
<evidence type="ECO:0000256" key="2">
    <source>
        <dbReference type="ARBA" id="ARBA00023027"/>
    </source>
</evidence>